<evidence type="ECO:0000313" key="3">
    <source>
        <dbReference type="Proteomes" id="UP000008467"/>
    </source>
</evidence>
<evidence type="ECO:0000313" key="2">
    <source>
        <dbReference type="EMBL" id="ADZ85146.1"/>
    </source>
</evidence>
<feature type="compositionally biased region" description="Basic and acidic residues" evidence="1">
    <location>
        <begin position="145"/>
        <end position="166"/>
    </location>
</feature>
<dbReference type="KEGG" id="cle:Clole_3459"/>
<gene>
    <name evidence="2" type="ordered locus">Clole_3459</name>
</gene>
<dbReference type="STRING" id="642492.Clole_3459"/>
<evidence type="ECO:0000256" key="1">
    <source>
        <dbReference type="SAM" id="MobiDB-lite"/>
    </source>
</evidence>
<protein>
    <submittedName>
        <fullName evidence="2">Uncharacterized protein</fullName>
    </submittedName>
</protein>
<feature type="region of interest" description="Disordered" evidence="1">
    <location>
        <begin position="115"/>
        <end position="186"/>
    </location>
</feature>
<name>F2JRW6_CELLD</name>
<organism evidence="2 3">
    <name type="scientific">Cellulosilyticum lentocellum (strain ATCC 49066 / DSM 5427 / NCIMB 11756 / RHM5)</name>
    <name type="common">Clostridium lentocellum</name>
    <dbReference type="NCBI Taxonomy" id="642492"/>
    <lineage>
        <taxon>Bacteria</taxon>
        <taxon>Bacillati</taxon>
        <taxon>Bacillota</taxon>
        <taxon>Clostridia</taxon>
        <taxon>Lachnospirales</taxon>
        <taxon>Cellulosilyticaceae</taxon>
        <taxon>Cellulosilyticum</taxon>
    </lineage>
</organism>
<dbReference type="AlphaFoldDB" id="F2JRW6"/>
<dbReference type="HOGENOM" id="CLU_1452005_0_0_9"/>
<keyword evidence="3" id="KW-1185">Reference proteome</keyword>
<dbReference type="EMBL" id="CP002582">
    <property type="protein sequence ID" value="ADZ85146.1"/>
    <property type="molecule type" value="Genomic_DNA"/>
</dbReference>
<dbReference type="RefSeq" id="WP_013658422.1">
    <property type="nucleotide sequence ID" value="NC_015275.1"/>
</dbReference>
<proteinExistence type="predicted"/>
<accession>F2JRW6</accession>
<feature type="compositionally biased region" description="Polar residues" evidence="1">
    <location>
        <begin position="170"/>
        <end position="186"/>
    </location>
</feature>
<dbReference type="Proteomes" id="UP000008467">
    <property type="component" value="Chromosome"/>
</dbReference>
<reference evidence="2 3" key="1">
    <citation type="journal article" date="2011" name="J. Bacteriol.">
        <title>Complete genome sequence of the cellulose-degrading bacterium Cellulosilyticum lentocellum.</title>
        <authorList>
            <consortium name="US DOE Joint Genome Institute"/>
            <person name="Miller D.A."/>
            <person name="Suen G."/>
            <person name="Bruce D."/>
            <person name="Copeland A."/>
            <person name="Cheng J.F."/>
            <person name="Detter C."/>
            <person name="Goodwin L.A."/>
            <person name="Han C.S."/>
            <person name="Hauser L.J."/>
            <person name="Land M.L."/>
            <person name="Lapidus A."/>
            <person name="Lucas S."/>
            <person name="Meincke L."/>
            <person name="Pitluck S."/>
            <person name="Tapia R."/>
            <person name="Teshima H."/>
            <person name="Woyke T."/>
            <person name="Fox B.G."/>
            <person name="Angert E.R."/>
            <person name="Currie C.R."/>
        </authorList>
    </citation>
    <scope>NUCLEOTIDE SEQUENCE [LARGE SCALE GENOMIC DNA]</scope>
    <source>
        <strain evidence="3">ATCC 49066 / DSM 5427 / NCIMB 11756 / RHM5</strain>
    </source>
</reference>
<sequence>MYCVIGEKILRCEVKKKEEISSLCKVGSAQKEQSIANNRLFKTEQEAAQFIKKRKMNKVNENKQVANAVATCKALYEKLYEETGIEVRTIDRQWTVSSAEKHIIKLKRTLLDKPETHDKNVSKSFGIAPNPKKDKKKLTQKNKSSNHDSRSNAKSNRAEKSSSDKKHSNRNSTRNNATKSFSSKMK</sequence>